<reference evidence="2" key="1">
    <citation type="journal article" date="2019" name="Nat. Commun.">
        <title>The genome of broomcorn millet.</title>
        <authorList>
            <person name="Zou C."/>
            <person name="Miki D."/>
            <person name="Li D."/>
            <person name="Tang Q."/>
            <person name="Xiao L."/>
            <person name="Rajput S."/>
            <person name="Deng P."/>
            <person name="Jia W."/>
            <person name="Huang R."/>
            <person name="Zhang M."/>
            <person name="Sun Y."/>
            <person name="Hu J."/>
            <person name="Fu X."/>
            <person name="Schnable P.S."/>
            <person name="Li F."/>
            <person name="Zhang H."/>
            <person name="Feng B."/>
            <person name="Zhu X."/>
            <person name="Liu R."/>
            <person name="Schnable J.C."/>
            <person name="Zhu J.-K."/>
            <person name="Zhang H."/>
        </authorList>
    </citation>
    <scope>NUCLEOTIDE SEQUENCE [LARGE SCALE GENOMIC DNA]</scope>
</reference>
<dbReference type="AlphaFoldDB" id="A0A3L6PK71"/>
<name>A0A3L6PK71_PANMI</name>
<evidence type="ECO:0000313" key="1">
    <source>
        <dbReference type="EMBL" id="RLM57709.1"/>
    </source>
</evidence>
<evidence type="ECO:0000313" key="2">
    <source>
        <dbReference type="Proteomes" id="UP000275267"/>
    </source>
</evidence>
<keyword evidence="2" id="KW-1185">Reference proteome</keyword>
<accession>A0A3L6PK71</accession>
<sequence>MYQTIIKDIIDRYTKSISKGLVKLFDSVKKKENACQSSFQRTRLLPRLCISLAISPFPLGIFAERLGLAIPLARALPPFRLPGLAPFFPPSRHPACATASSTRPGLSHALAPSPPPGGARAVAAAMYRPPRRCSTAAGATGLWNGSAEALLPGGYCWVDLMAGKVDSAETMVDSAVGKVDSTATDRS</sequence>
<comment type="caution">
    <text evidence="1">The sequence shown here is derived from an EMBL/GenBank/DDBJ whole genome shotgun (WGS) entry which is preliminary data.</text>
</comment>
<dbReference type="EMBL" id="PQIB02000017">
    <property type="protein sequence ID" value="RLM57709.1"/>
    <property type="molecule type" value="Genomic_DNA"/>
</dbReference>
<dbReference type="Proteomes" id="UP000275267">
    <property type="component" value="Unassembled WGS sequence"/>
</dbReference>
<proteinExistence type="predicted"/>
<protein>
    <submittedName>
        <fullName evidence="1">Uncharacterized protein</fullName>
    </submittedName>
</protein>
<gene>
    <name evidence="1" type="ORF">C2845_PM18G00120</name>
</gene>
<organism evidence="1 2">
    <name type="scientific">Panicum miliaceum</name>
    <name type="common">Proso millet</name>
    <name type="synonym">Broomcorn millet</name>
    <dbReference type="NCBI Taxonomy" id="4540"/>
    <lineage>
        <taxon>Eukaryota</taxon>
        <taxon>Viridiplantae</taxon>
        <taxon>Streptophyta</taxon>
        <taxon>Embryophyta</taxon>
        <taxon>Tracheophyta</taxon>
        <taxon>Spermatophyta</taxon>
        <taxon>Magnoliopsida</taxon>
        <taxon>Liliopsida</taxon>
        <taxon>Poales</taxon>
        <taxon>Poaceae</taxon>
        <taxon>PACMAD clade</taxon>
        <taxon>Panicoideae</taxon>
        <taxon>Panicodae</taxon>
        <taxon>Paniceae</taxon>
        <taxon>Panicinae</taxon>
        <taxon>Panicum</taxon>
        <taxon>Panicum sect. Panicum</taxon>
    </lineage>
</organism>